<feature type="chain" id="PRO_5046423611" description="Secreted protein" evidence="1">
    <location>
        <begin position="23"/>
        <end position="126"/>
    </location>
</feature>
<gene>
    <name evidence="2" type="ORF">CPAR01_11429</name>
</gene>
<proteinExistence type="predicted"/>
<evidence type="ECO:0000313" key="2">
    <source>
        <dbReference type="EMBL" id="KAK1531780.1"/>
    </source>
</evidence>
<evidence type="ECO:0000313" key="3">
    <source>
        <dbReference type="Proteomes" id="UP001241169"/>
    </source>
</evidence>
<name>A0ABQ9SBL8_9PEZI</name>
<dbReference type="GeneID" id="85379587"/>
<accession>A0ABQ9SBL8</accession>
<organism evidence="2 3">
    <name type="scientific">Colletotrichum paranaense</name>
    <dbReference type="NCBI Taxonomy" id="1914294"/>
    <lineage>
        <taxon>Eukaryota</taxon>
        <taxon>Fungi</taxon>
        <taxon>Dikarya</taxon>
        <taxon>Ascomycota</taxon>
        <taxon>Pezizomycotina</taxon>
        <taxon>Sordariomycetes</taxon>
        <taxon>Hypocreomycetidae</taxon>
        <taxon>Glomerellales</taxon>
        <taxon>Glomerellaceae</taxon>
        <taxon>Colletotrichum</taxon>
        <taxon>Colletotrichum acutatum species complex</taxon>
    </lineage>
</organism>
<comment type="caution">
    <text evidence="2">The sequence shown here is derived from an EMBL/GenBank/DDBJ whole genome shotgun (WGS) entry which is preliminary data.</text>
</comment>
<evidence type="ECO:0008006" key="4">
    <source>
        <dbReference type="Google" id="ProtNLM"/>
    </source>
</evidence>
<dbReference type="RefSeq" id="XP_060346036.1">
    <property type="nucleotide sequence ID" value="XM_060495688.1"/>
</dbReference>
<reference evidence="2 3" key="1">
    <citation type="submission" date="2016-10" db="EMBL/GenBank/DDBJ databases">
        <title>The genome sequence of Colletotrichum fioriniae PJ7.</title>
        <authorList>
            <person name="Baroncelli R."/>
        </authorList>
    </citation>
    <scope>NUCLEOTIDE SEQUENCE [LARGE SCALE GENOMIC DNA]</scope>
    <source>
        <strain evidence="2 3">IMI 384185</strain>
    </source>
</reference>
<dbReference type="EMBL" id="MOPA01000009">
    <property type="protein sequence ID" value="KAK1531780.1"/>
    <property type="molecule type" value="Genomic_DNA"/>
</dbReference>
<feature type="signal peptide" evidence="1">
    <location>
        <begin position="1"/>
        <end position="22"/>
    </location>
</feature>
<protein>
    <recommendedName>
        <fullName evidence="4">Secreted protein</fullName>
    </recommendedName>
</protein>
<sequence length="126" mass="14291">MCRSRKLFFRASTLCLFTLMQAVDPSTAMMQVSSTHRRRQAGEVRLPFPALPESPTLSEQCRVTVILPQLVMIHLVVLHKPPSFSFHLSSNDHHGNSCHPSPNEYRLFKPRIKPRASCPDLIATKL</sequence>
<keyword evidence="1" id="KW-0732">Signal</keyword>
<keyword evidence="3" id="KW-1185">Reference proteome</keyword>
<dbReference type="Proteomes" id="UP001241169">
    <property type="component" value="Unassembled WGS sequence"/>
</dbReference>
<evidence type="ECO:0000256" key="1">
    <source>
        <dbReference type="SAM" id="SignalP"/>
    </source>
</evidence>